<sequence>MINNQTYLTLNYAIMRRFVLSMLALLAMQSVSSQDRLNVGYSYGQVATQSNYEVSGKTWVDAAIYLPPTKIKMYKGSRIVEIDAGLASRVNIDSLRVWIRTSLTGPNLVEKSLSKEDNPKIIRGWNKIQLDQPYEINSEEGLYIGYSFKQRDKTKATAVIDEPQKDAFWLRLGSTSTWQDKSAEGALSLEAVFEGDKLPQYDLGLVSAVAVPELASNTIKITAKVRNYAVKTIQGFTLSTSLPDGSLQVSNQFDNALASNGSTEVTYSIPDVNDAGIKQPIEIKISALKNGTDENEANNMQVPSYSFTHKVLVEEFTTEQCPNCPRVSNYLHEILSEPKYKDNVIAVCHHSGYHTDWLTQECDNGLLFLYNLGGSTFAPGVMFDRYPFFSKNGAQTAVVSPDKQELITYIEKRLAEKARASLNLRGYYDENAHKLNIEARGKRSEDFSKTPARLTVYLLEDNIKANKQAGAPTFTHQHVIRAFNSTWGDVVEWENNRFLNTYSFQVDDSWKKSNMYIVAFIGDYDSTNPANCVIENAESISFNALVANIEQTTTSKVVTRDYYTINGVKTAEDKLTKGVYIIRTTTSDGRVSSQKVLIP</sequence>
<dbReference type="Proteomes" id="UP000003460">
    <property type="component" value="Unassembled WGS sequence"/>
</dbReference>
<evidence type="ECO:0000313" key="2">
    <source>
        <dbReference type="EMBL" id="EEX71346.1"/>
    </source>
</evidence>
<dbReference type="eggNOG" id="ENOG5033SZW">
    <property type="taxonomic scope" value="Bacteria"/>
</dbReference>
<evidence type="ECO:0008006" key="4">
    <source>
        <dbReference type="Google" id="ProtNLM"/>
    </source>
</evidence>
<dbReference type="InterPro" id="IPR013783">
    <property type="entry name" value="Ig-like_fold"/>
</dbReference>
<protein>
    <recommendedName>
        <fullName evidence="4">Omp28-related outer membrane protein</fullName>
    </recommendedName>
</protein>
<comment type="caution">
    <text evidence="2">The sequence shown here is derived from an EMBL/GenBank/DDBJ whole genome shotgun (WGS) entry which is preliminary data.</text>
</comment>
<accession>C9LIN0</accession>
<dbReference type="OrthoDB" id="1014374at2"/>
<dbReference type="AlphaFoldDB" id="C9LIN0"/>
<reference evidence="2" key="1">
    <citation type="submission" date="2009-09" db="EMBL/GenBank/DDBJ databases">
        <authorList>
            <person name="Weinstock G."/>
            <person name="Sodergren E."/>
            <person name="Clifton S."/>
            <person name="Fulton L."/>
            <person name="Fulton B."/>
            <person name="Courtney L."/>
            <person name="Fronick C."/>
            <person name="Harrison M."/>
            <person name="Strong C."/>
            <person name="Farmer C."/>
            <person name="Delahaunty K."/>
            <person name="Markovic C."/>
            <person name="Hall O."/>
            <person name="Minx P."/>
            <person name="Tomlinson C."/>
            <person name="Mitreva M."/>
            <person name="Nelson J."/>
            <person name="Hou S."/>
            <person name="Wollam A."/>
            <person name="Pepin K.H."/>
            <person name="Johnson M."/>
            <person name="Bhonagiri V."/>
            <person name="Nash W.E."/>
            <person name="Warren W."/>
            <person name="Chinwalla A."/>
            <person name="Mardis E.R."/>
            <person name="Wilson R.K."/>
        </authorList>
    </citation>
    <scope>NUCLEOTIDE SEQUENCE [LARGE SCALE GENOMIC DNA]</scope>
    <source>
        <strain evidence="2">ATCC 51259</strain>
    </source>
</reference>
<dbReference type="InterPro" id="IPR021615">
    <property type="entry name" value="Omp28"/>
</dbReference>
<dbReference type="Pfam" id="PF11551">
    <property type="entry name" value="Omp28"/>
    <property type="match status" value="1"/>
</dbReference>
<gene>
    <name evidence="2" type="ORF">GCWU000325_02089</name>
</gene>
<dbReference type="Gene3D" id="2.60.40.10">
    <property type="entry name" value="Immunoglobulins"/>
    <property type="match status" value="1"/>
</dbReference>
<name>C9LIN0_9BACT</name>
<feature type="signal peptide" evidence="1">
    <location>
        <begin position="1"/>
        <end position="33"/>
    </location>
</feature>
<keyword evidence="1" id="KW-0732">Signal</keyword>
<evidence type="ECO:0000256" key="1">
    <source>
        <dbReference type="SAM" id="SignalP"/>
    </source>
</evidence>
<organism evidence="2 3">
    <name type="scientific">Alloprevotella tannerae ATCC 51259</name>
    <dbReference type="NCBI Taxonomy" id="626522"/>
    <lineage>
        <taxon>Bacteria</taxon>
        <taxon>Pseudomonadati</taxon>
        <taxon>Bacteroidota</taxon>
        <taxon>Bacteroidia</taxon>
        <taxon>Bacteroidales</taxon>
        <taxon>Prevotellaceae</taxon>
        <taxon>Alloprevotella</taxon>
    </lineage>
</organism>
<evidence type="ECO:0000313" key="3">
    <source>
        <dbReference type="Proteomes" id="UP000003460"/>
    </source>
</evidence>
<keyword evidence="3" id="KW-1185">Reference proteome</keyword>
<proteinExistence type="predicted"/>
<feature type="chain" id="PRO_5002997339" description="Omp28-related outer membrane protein" evidence="1">
    <location>
        <begin position="34"/>
        <end position="599"/>
    </location>
</feature>
<dbReference type="HOGENOM" id="CLU_028668_0_0_10"/>
<dbReference type="EMBL" id="ACIJ02000022">
    <property type="protein sequence ID" value="EEX71346.1"/>
    <property type="molecule type" value="Genomic_DNA"/>
</dbReference>